<feature type="region of interest" description="Disordered" evidence="5">
    <location>
        <begin position="439"/>
        <end position="459"/>
    </location>
</feature>
<evidence type="ECO:0000256" key="1">
    <source>
        <dbReference type="ARBA" id="ARBA00004370"/>
    </source>
</evidence>
<dbReference type="PROSITE" id="PS50262">
    <property type="entry name" value="G_PROTEIN_RECEP_F1_2"/>
    <property type="match status" value="1"/>
</dbReference>
<evidence type="ECO:0000256" key="3">
    <source>
        <dbReference type="ARBA" id="ARBA00022989"/>
    </source>
</evidence>
<dbReference type="Gene3D" id="1.20.1070.10">
    <property type="entry name" value="Rhodopsin 7-helix transmembrane proteins"/>
    <property type="match status" value="1"/>
</dbReference>
<keyword evidence="8" id="KW-1185">Reference proteome</keyword>
<accession>A0AA85IT76</accession>
<feature type="transmembrane region" description="Helical" evidence="6">
    <location>
        <begin position="300"/>
        <end position="319"/>
    </location>
</feature>
<dbReference type="WBParaSite" id="TREG1_107980.1">
    <property type="protein sequence ID" value="TREG1_107980.1"/>
    <property type="gene ID" value="TREG1_107980"/>
</dbReference>
<dbReference type="InterPro" id="IPR052954">
    <property type="entry name" value="GPCR-Ligand_Int"/>
</dbReference>
<keyword evidence="4 6" id="KW-0472">Membrane</keyword>
<dbReference type="PRINTS" id="PR00237">
    <property type="entry name" value="GPCRRHODOPSN"/>
</dbReference>
<feature type="transmembrane region" description="Helical" evidence="6">
    <location>
        <begin position="209"/>
        <end position="235"/>
    </location>
</feature>
<organism evidence="8 9">
    <name type="scientific">Trichobilharzia regenti</name>
    <name type="common">Nasal bird schistosome</name>
    <dbReference type="NCBI Taxonomy" id="157069"/>
    <lineage>
        <taxon>Eukaryota</taxon>
        <taxon>Metazoa</taxon>
        <taxon>Spiralia</taxon>
        <taxon>Lophotrochozoa</taxon>
        <taxon>Platyhelminthes</taxon>
        <taxon>Trematoda</taxon>
        <taxon>Digenea</taxon>
        <taxon>Strigeidida</taxon>
        <taxon>Schistosomatoidea</taxon>
        <taxon>Schistosomatidae</taxon>
        <taxon>Trichobilharzia</taxon>
    </lineage>
</organism>
<feature type="transmembrane region" description="Helical" evidence="6">
    <location>
        <begin position="256"/>
        <end position="280"/>
    </location>
</feature>
<feature type="transmembrane region" description="Helical" evidence="6">
    <location>
        <begin position="81"/>
        <end position="102"/>
    </location>
</feature>
<keyword evidence="2 6" id="KW-0812">Transmembrane</keyword>
<dbReference type="GO" id="GO:0016020">
    <property type="term" value="C:membrane"/>
    <property type="evidence" value="ECO:0007669"/>
    <property type="project" value="UniProtKB-SubCell"/>
</dbReference>
<dbReference type="AlphaFoldDB" id="A0AA85IT76"/>
<evidence type="ECO:0000313" key="9">
    <source>
        <dbReference type="WBParaSite" id="TREG1_107980.1"/>
    </source>
</evidence>
<keyword evidence="3 6" id="KW-1133">Transmembrane helix</keyword>
<evidence type="ECO:0000256" key="6">
    <source>
        <dbReference type="SAM" id="Phobius"/>
    </source>
</evidence>
<evidence type="ECO:0000259" key="7">
    <source>
        <dbReference type="PROSITE" id="PS50262"/>
    </source>
</evidence>
<reference evidence="8" key="1">
    <citation type="submission" date="2022-06" db="EMBL/GenBank/DDBJ databases">
        <authorList>
            <person name="Berger JAMES D."/>
            <person name="Berger JAMES D."/>
        </authorList>
    </citation>
    <scope>NUCLEOTIDE SEQUENCE [LARGE SCALE GENOMIC DNA]</scope>
</reference>
<proteinExistence type="predicted"/>
<name>A0AA85IT76_TRIRE</name>
<evidence type="ECO:0000256" key="2">
    <source>
        <dbReference type="ARBA" id="ARBA00022692"/>
    </source>
</evidence>
<dbReference type="PANTHER" id="PTHR46641:SF2">
    <property type="entry name" value="FMRFAMIDE RECEPTOR"/>
    <property type="match status" value="1"/>
</dbReference>
<feature type="domain" description="G-protein coupled receptors family 1 profile" evidence="7">
    <location>
        <begin position="47"/>
        <end position="316"/>
    </location>
</feature>
<dbReference type="Pfam" id="PF00001">
    <property type="entry name" value="7tm_1"/>
    <property type="match status" value="2"/>
</dbReference>
<evidence type="ECO:0000256" key="4">
    <source>
        <dbReference type="ARBA" id="ARBA00023136"/>
    </source>
</evidence>
<dbReference type="InterPro" id="IPR017452">
    <property type="entry name" value="GPCR_Rhodpsn_7TM"/>
</dbReference>
<dbReference type="PANTHER" id="PTHR46641">
    <property type="entry name" value="FMRFAMIDE RECEPTOR-RELATED"/>
    <property type="match status" value="1"/>
</dbReference>
<feature type="compositionally biased region" description="Polar residues" evidence="5">
    <location>
        <begin position="442"/>
        <end position="453"/>
    </location>
</feature>
<evidence type="ECO:0000313" key="8">
    <source>
        <dbReference type="Proteomes" id="UP000050795"/>
    </source>
</evidence>
<evidence type="ECO:0000256" key="5">
    <source>
        <dbReference type="SAM" id="MobiDB-lite"/>
    </source>
</evidence>
<dbReference type="Proteomes" id="UP000050795">
    <property type="component" value="Unassembled WGS sequence"/>
</dbReference>
<reference evidence="9" key="2">
    <citation type="submission" date="2023-11" db="UniProtKB">
        <authorList>
            <consortium name="WormBaseParasite"/>
        </authorList>
    </citation>
    <scope>IDENTIFICATION</scope>
</reference>
<feature type="transmembrane region" description="Helical" evidence="6">
    <location>
        <begin position="37"/>
        <end position="60"/>
    </location>
</feature>
<comment type="subcellular location">
    <subcellularLocation>
        <location evidence="1">Membrane</location>
    </subcellularLocation>
</comment>
<sequence>MFVLIATILTAIKDSRKPVASKLSWLAWQDAPIVPRAYPFCHATAVLFQVTSVWLTVAFAADRYLMICHPFWAKRWCTIKLAKIVIIIIYVFSVIYSIPRYFEYQIFEVQLPMNAIDWNLHDNNNNNDNNAVQIDENLRNTNVVFVQNLSTSFNTTSSASTAPLSHISPDMNITSLYGDFSYSMKTIPVIWYRLSEFGQSEQFRKVYHLWSWVLLVVGIPFVSIAIMNTFLILEVRKSSRKCVDQLKKREFRRQDTNIMLIGVIVIFFICQLPAAVSHIAWGLITLEAGSGMSWFLLNEIGNLLIVVNSAINLLPYYIFSRKFRRHFVRTFWPYRCIRDNGLHCIYIPEWATRSMNHYDDAEDSEMAGTSTLHNYHPRMNMRNFSNYRLSIHRNNSSSYRPRPSLPSNIRTSSCESQKLFSHIFRPVFYNTRRKKSKAASLSCESKPTLQMQMQDREKA</sequence>
<dbReference type="SUPFAM" id="SSF81321">
    <property type="entry name" value="Family A G protein-coupled receptor-like"/>
    <property type="match status" value="1"/>
</dbReference>
<dbReference type="CDD" id="cd14978">
    <property type="entry name" value="7tmA_FMRFamide_R-like"/>
    <property type="match status" value="1"/>
</dbReference>
<protein>
    <recommendedName>
        <fullName evidence="7">G-protein coupled receptors family 1 profile domain-containing protein</fullName>
    </recommendedName>
</protein>
<dbReference type="GO" id="GO:0004930">
    <property type="term" value="F:G protein-coupled receptor activity"/>
    <property type="evidence" value="ECO:0007669"/>
    <property type="project" value="InterPro"/>
</dbReference>
<dbReference type="InterPro" id="IPR000276">
    <property type="entry name" value="GPCR_Rhodpsn"/>
</dbReference>